<keyword evidence="3" id="KW-1185">Reference proteome</keyword>
<accession>A0A0V1PQ21</accession>
<dbReference type="AlphaFoldDB" id="A0A0V1PQ21"/>
<gene>
    <name evidence="2" type="ORF">AC631_05975</name>
</gene>
<evidence type="ECO:0000313" key="3">
    <source>
        <dbReference type="Proteomes" id="UP000054251"/>
    </source>
</evidence>
<keyword evidence="1" id="KW-0812">Transmembrane</keyword>
<dbReference type="GeneID" id="26842984"/>
<proteinExistence type="predicted"/>
<reference evidence="2 3" key="1">
    <citation type="submission" date="2015-11" db="EMBL/GenBank/DDBJ databases">
        <title>The genome of Debaryomyces fabryi.</title>
        <authorList>
            <person name="Tafer H."/>
            <person name="Lopandic K."/>
        </authorList>
    </citation>
    <scope>NUCLEOTIDE SEQUENCE [LARGE SCALE GENOMIC DNA]</scope>
    <source>
        <strain evidence="2 3">CBS 789</strain>
    </source>
</reference>
<keyword evidence="1" id="KW-0472">Membrane</keyword>
<dbReference type="EMBL" id="LMYN01000392">
    <property type="protein sequence ID" value="KRZ98265.1"/>
    <property type="molecule type" value="Genomic_DNA"/>
</dbReference>
<evidence type="ECO:0000313" key="2">
    <source>
        <dbReference type="EMBL" id="KRZ98265.1"/>
    </source>
</evidence>
<feature type="non-terminal residue" evidence="2">
    <location>
        <position position="148"/>
    </location>
</feature>
<comment type="caution">
    <text evidence="2">The sequence shown here is derived from an EMBL/GenBank/DDBJ whole genome shotgun (WGS) entry which is preliminary data.</text>
</comment>
<protein>
    <submittedName>
        <fullName evidence="2">Uncharacterized protein</fullName>
    </submittedName>
</protein>
<organism evidence="2 3">
    <name type="scientific">Debaryomyces fabryi</name>
    <dbReference type="NCBI Taxonomy" id="58627"/>
    <lineage>
        <taxon>Eukaryota</taxon>
        <taxon>Fungi</taxon>
        <taxon>Dikarya</taxon>
        <taxon>Ascomycota</taxon>
        <taxon>Saccharomycotina</taxon>
        <taxon>Pichiomycetes</taxon>
        <taxon>Debaryomycetaceae</taxon>
        <taxon>Debaryomyces</taxon>
    </lineage>
</organism>
<evidence type="ECO:0000256" key="1">
    <source>
        <dbReference type="SAM" id="Phobius"/>
    </source>
</evidence>
<dbReference type="OrthoDB" id="4026054at2759"/>
<dbReference type="RefSeq" id="XP_015464368.1">
    <property type="nucleotide sequence ID" value="XM_015614804.1"/>
</dbReference>
<name>A0A0V1PQ21_9ASCO</name>
<feature type="transmembrane region" description="Helical" evidence="1">
    <location>
        <begin position="119"/>
        <end position="141"/>
    </location>
</feature>
<keyword evidence="1" id="KW-1133">Transmembrane helix</keyword>
<dbReference type="Proteomes" id="UP000054251">
    <property type="component" value="Unassembled WGS sequence"/>
</dbReference>
<sequence length="148" mass="16220">MVAASATFCDPTSEYASICYCVDPNALATVAGCYHIANRISENNVNGLSANCEEYGVTISFDQFEAAYDNYTSLAKDPSDIKNFNATVPVTMPVKLNETLVKLYIDAYDQFLGNYDDSLYYGSGVLGYWALVFLIVTVVNWTKIISPG</sequence>